<feature type="region of interest" description="Disordered" evidence="1">
    <location>
        <begin position="1"/>
        <end position="23"/>
    </location>
</feature>
<protein>
    <recommendedName>
        <fullName evidence="2">Myb-like DNA-binding domain-containing protein</fullName>
    </recommendedName>
</protein>
<dbReference type="AlphaFoldDB" id="A0AAV9XC38"/>
<evidence type="ECO:0000256" key="1">
    <source>
        <dbReference type="SAM" id="MobiDB-lite"/>
    </source>
</evidence>
<feature type="compositionally biased region" description="Acidic residues" evidence="1">
    <location>
        <begin position="145"/>
        <end position="156"/>
    </location>
</feature>
<evidence type="ECO:0000259" key="2">
    <source>
        <dbReference type="Pfam" id="PF22980"/>
    </source>
</evidence>
<feature type="compositionally biased region" description="Basic and acidic residues" evidence="1">
    <location>
        <begin position="82"/>
        <end position="94"/>
    </location>
</feature>
<dbReference type="Proteomes" id="UP001365542">
    <property type="component" value="Unassembled WGS sequence"/>
</dbReference>
<proteinExistence type="predicted"/>
<sequence>MYTETESTQEPTQTSTAGTSLNLSQKTLEILATVGQHVDTSTIPWDAVAKSLGYKNAETAKKRYQQVKKQILDASGTNISAKSDKKVDGLRETDGSSNNNKETPKKRGRPPKNTATSNNKEDKENKEKKGITKRISKKAKIAVKEEEEEGEEDEIEKYEGSIDGDRKLKEGEESLKIEAEN</sequence>
<dbReference type="InterPro" id="IPR054505">
    <property type="entry name" value="Myb_DNA-bind_8"/>
</dbReference>
<feature type="compositionally biased region" description="Low complexity" evidence="1">
    <location>
        <begin position="1"/>
        <end position="16"/>
    </location>
</feature>
<accession>A0AAV9XC38</accession>
<dbReference type="Pfam" id="PF22980">
    <property type="entry name" value="Myb_DNA-bind_8"/>
    <property type="match status" value="1"/>
</dbReference>
<evidence type="ECO:0000313" key="4">
    <source>
        <dbReference type="Proteomes" id="UP001365542"/>
    </source>
</evidence>
<feature type="domain" description="Myb-like DNA-binding" evidence="2">
    <location>
        <begin position="27"/>
        <end position="71"/>
    </location>
</feature>
<dbReference type="EMBL" id="JAVHJO010000006">
    <property type="protein sequence ID" value="KAK6539280.1"/>
    <property type="molecule type" value="Genomic_DNA"/>
</dbReference>
<feature type="compositionally biased region" description="Basic and acidic residues" evidence="1">
    <location>
        <begin position="157"/>
        <end position="181"/>
    </location>
</feature>
<feature type="compositionally biased region" description="Basic and acidic residues" evidence="1">
    <location>
        <begin position="119"/>
        <end position="130"/>
    </location>
</feature>
<feature type="region of interest" description="Disordered" evidence="1">
    <location>
        <begin position="71"/>
        <end position="181"/>
    </location>
</feature>
<keyword evidence="4" id="KW-1185">Reference proteome</keyword>
<organism evidence="3 4">
    <name type="scientific">Orbilia ellipsospora</name>
    <dbReference type="NCBI Taxonomy" id="2528407"/>
    <lineage>
        <taxon>Eukaryota</taxon>
        <taxon>Fungi</taxon>
        <taxon>Dikarya</taxon>
        <taxon>Ascomycota</taxon>
        <taxon>Pezizomycotina</taxon>
        <taxon>Orbiliomycetes</taxon>
        <taxon>Orbiliales</taxon>
        <taxon>Orbiliaceae</taxon>
        <taxon>Orbilia</taxon>
    </lineage>
</organism>
<name>A0AAV9XC38_9PEZI</name>
<comment type="caution">
    <text evidence="3">The sequence shown here is derived from an EMBL/GenBank/DDBJ whole genome shotgun (WGS) entry which is preliminary data.</text>
</comment>
<gene>
    <name evidence="3" type="ORF">TWF694_009515</name>
</gene>
<evidence type="ECO:0000313" key="3">
    <source>
        <dbReference type="EMBL" id="KAK6539280.1"/>
    </source>
</evidence>
<reference evidence="3 4" key="1">
    <citation type="submission" date="2019-10" db="EMBL/GenBank/DDBJ databases">
        <authorList>
            <person name="Palmer J.M."/>
        </authorList>
    </citation>
    <scope>NUCLEOTIDE SEQUENCE [LARGE SCALE GENOMIC DNA]</scope>
    <source>
        <strain evidence="3 4">TWF694</strain>
    </source>
</reference>
<feature type="compositionally biased region" description="Basic residues" evidence="1">
    <location>
        <begin position="131"/>
        <end position="141"/>
    </location>
</feature>